<feature type="compositionally biased region" description="Polar residues" evidence="8">
    <location>
        <begin position="319"/>
        <end position="328"/>
    </location>
</feature>
<reference evidence="11" key="1">
    <citation type="journal article" date="2020" name="Stud. Mycol.">
        <title>101 Dothideomycetes genomes: a test case for predicting lifestyles and emergence of pathogens.</title>
        <authorList>
            <person name="Haridas S."/>
            <person name="Albert R."/>
            <person name="Binder M."/>
            <person name="Bloem J."/>
            <person name="Labutti K."/>
            <person name="Salamov A."/>
            <person name="Andreopoulos B."/>
            <person name="Baker S."/>
            <person name="Barry K."/>
            <person name="Bills G."/>
            <person name="Bluhm B."/>
            <person name="Cannon C."/>
            <person name="Castanera R."/>
            <person name="Culley D."/>
            <person name="Daum C."/>
            <person name="Ezra D."/>
            <person name="Gonzalez J."/>
            <person name="Henrissat B."/>
            <person name="Kuo A."/>
            <person name="Liang C."/>
            <person name="Lipzen A."/>
            <person name="Lutzoni F."/>
            <person name="Magnuson J."/>
            <person name="Mondo S."/>
            <person name="Nolan M."/>
            <person name="Ohm R."/>
            <person name="Pangilinan J."/>
            <person name="Park H.-J."/>
            <person name="Ramirez L."/>
            <person name="Alfaro M."/>
            <person name="Sun H."/>
            <person name="Tritt A."/>
            <person name="Yoshinaga Y."/>
            <person name="Zwiers L.-H."/>
            <person name="Turgeon B."/>
            <person name="Goodwin S."/>
            <person name="Spatafora J."/>
            <person name="Crous P."/>
            <person name="Grigoriev I."/>
        </authorList>
    </citation>
    <scope>NUCLEOTIDE SEQUENCE</scope>
    <source>
        <strain evidence="11">CBS 113979</strain>
    </source>
</reference>
<dbReference type="CDD" id="cd07651">
    <property type="entry name" value="F-BAR_PombeCdc15_like"/>
    <property type="match status" value="1"/>
</dbReference>
<proteinExistence type="predicted"/>
<organism evidence="11 12">
    <name type="scientific">Aulographum hederae CBS 113979</name>
    <dbReference type="NCBI Taxonomy" id="1176131"/>
    <lineage>
        <taxon>Eukaryota</taxon>
        <taxon>Fungi</taxon>
        <taxon>Dikarya</taxon>
        <taxon>Ascomycota</taxon>
        <taxon>Pezizomycotina</taxon>
        <taxon>Dothideomycetes</taxon>
        <taxon>Pleosporomycetidae</taxon>
        <taxon>Aulographales</taxon>
        <taxon>Aulographaceae</taxon>
    </lineage>
</organism>
<dbReference type="PRINTS" id="PR00499">
    <property type="entry name" value="P67PHOX"/>
</dbReference>
<dbReference type="InterPro" id="IPR001452">
    <property type="entry name" value="SH3_domain"/>
</dbReference>
<accession>A0A6G1H2M2</accession>
<keyword evidence="7" id="KW-0175">Coiled coil</keyword>
<evidence type="ECO:0000256" key="1">
    <source>
        <dbReference type="ARBA" id="ARBA00004245"/>
    </source>
</evidence>
<sequence length="940" mass="102316">MPGTVTEPPSVSLSFANNFWGKEDAGVSPLLGRMHDAKVTGDELKAFYTARAAIEEEYARKLLNLARKPLGSSESGTLRLSLDVIRAEVESMGKSHQAIAGKMKTELEEPLAAFAGSIKERRKIVQTGIEKLLKVKMQQTLSSNKARDKYEQDCLKIKGYLAQGHMVMGQEERKNKAKLEKTQIQLSSTGNEYEASIKSLEETTGRWNRDWKAACDKFQDLEEERIDFMKSSLWTFANVASTVCVSDDASCEKIRLSLEDCDVEKDIISFIRENGTGQEIPDPPKFINFCRGDADTASETSEDGNYSVAQFQRALNPAFRTSSPQPSVYDSHHDPSSSLAKEMGHNESDLSFDQDQTPQPKSTRKDQRAGSQQAQMQAQQEQYGDVPKVPHNAYPMDGMTQFCRIGPPSERSSQPSPIRPGSRDSQSEYSNPTSFSSIEPTSGNRSPVKHFNDSAISGVSGSGDERQVQKKRSGFFNSPFRRRSKHEKEPVVARPASRNRTWGPARNGPTDNPSPNRPARYGKGQGFGAASSASPEPVDPRANFQLNVGNNVFDVASPDAQESTHAKSQPVQDALDPIAAALEELKVVTKQPMDRVSADRFHGLATPAPPGASSKSATPVNGVPTPFANAPRGTPPPQYDPPVSRLGAPQPAFTSRQMQQTTQKYIDQTANMFNSSQRGQQPPRGGQPQSRPGTRNGQTQDAIPRATSPAPPRATSPRPNLYSDPQQQHGHGSYRAPSPNPYGGQQPRGQQSNHASPAKPQQREGYGSWGSSRGGSPGQQQQPMSRGVSPNPMQQQYRQQQERPGSSRADMALQLAPAGSQPDAGFGGSMRGRPGAGMGRPGSAFYPSHSENAAGAGGQGQVSRVRSKSVAENLTKDGRPVLHYARAMYMYQAAIPEELSFAKGDVLAVIRHQDDGWWEAEVTGKKGRAGLVPSNYLQAC</sequence>
<evidence type="ECO:0000256" key="2">
    <source>
        <dbReference type="ARBA" id="ARBA00022443"/>
    </source>
</evidence>
<dbReference type="Gene3D" id="1.20.1270.60">
    <property type="entry name" value="Arfaptin homology (AH) domain/BAR domain"/>
    <property type="match status" value="1"/>
</dbReference>
<dbReference type="GO" id="GO:0009898">
    <property type="term" value="C:cytoplasmic side of plasma membrane"/>
    <property type="evidence" value="ECO:0007669"/>
    <property type="project" value="TreeGrafter"/>
</dbReference>
<evidence type="ECO:0000256" key="5">
    <source>
        <dbReference type="ARBA" id="ARBA00023212"/>
    </source>
</evidence>
<dbReference type="PANTHER" id="PTHR23065">
    <property type="entry name" value="PROLINE-SERINE-THREONINE PHOSPHATASE INTERACTING PROTEIN 1"/>
    <property type="match status" value="1"/>
</dbReference>
<dbReference type="GO" id="GO:1903475">
    <property type="term" value="P:mitotic actomyosin contractile ring assembly"/>
    <property type="evidence" value="ECO:0007669"/>
    <property type="project" value="UniProtKB-ARBA"/>
</dbReference>
<evidence type="ECO:0000259" key="10">
    <source>
        <dbReference type="PROSITE" id="PS51741"/>
    </source>
</evidence>
<feature type="compositionally biased region" description="Low complexity" evidence="8">
    <location>
        <begin position="675"/>
        <end position="693"/>
    </location>
</feature>
<keyword evidence="4" id="KW-0597">Phosphoprotein</keyword>
<dbReference type="InterPro" id="IPR036028">
    <property type="entry name" value="SH3-like_dom_sf"/>
</dbReference>
<dbReference type="PANTHER" id="PTHR23065:SF7">
    <property type="entry name" value="NOSTRIN, ISOFORM H"/>
    <property type="match status" value="1"/>
</dbReference>
<dbReference type="InterPro" id="IPR001060">
    <property type="entry name" value="FCH_dom"/>
</dbReference>
<evidence type="ECO:0000256" key="8">
    <source>
        <dbReference type="SAM" id="MobiDB-lite"/>
    </source>
</evidence>
<name>A0A6G1H2M2_9PEZI</name>
<evidence type="ECO:0000256" key="3">
    <source>
        <dbReference type="ARBA" id="ARBA00022490"/>
    </source>
</evidence>
<dbReference type="Gene3D" id="2.30.30.40">
    <property type="entry name" value="SH3 Domains"/>
    <property type="match status" value="1"/>
</dbReference>
<dbReference type="GO" id="GO:0120104">
    <property type="term" value="C:mitotic actomyosin contractile ring, proximal layer"/>
    <property type="evidence" value="ECO:0007669"/>
    <property type="project" value="UniProtKB-ARBA"/>
</dbReference>
<gene>
    <name evidence="11" type="ORF">K402DRAFT_375861</name>
</gene>
<dbReference type="PROSITE" id="PS50002">
    <property type="entry name" value="SH3"/>
    <property type="match status" value="1"/>
</dbReference>
<dbReference type="SMART" id="SM00326">
    <property type="entry name" value="SH3"/>
    <property type="match status" value="1"/>
</dbReference>
<evidence type="ECO:0000256" key="7">
    <source>
        <dbReference type="PROSITE-ProRule" id="PRU01077"/>
    </source>
</evidence>
<dbReference type="GO" id="GO:0106006">
    <property type="term" value="F:cytoskeletal protein-membrane anchor activity"/>
    <property type="evidence" value="ECO:0007669"/>
    <property type="project" value="UniProtKB-ARBA"/>
</dbReference>
<feature type="compositionally biased region" description="Low complexity" evidence="8">
    <location>
        <begin position="778"/>
        <end position="787"/>
    </location>
</feature>
<dbReference type="OrthoDB" id="27823at2759"/>
<dbReference type="EMBL" id="ML977153">
    <property type="protein sequence ID" value="KAF1987218.1"/>
    <property type="molecule type" value="Genomic_DNA"/>
</dbReference>
<keyword evidence="12" id="KW-1185">Reference proteome</keyword>
<evidence type="ECO:0000313" key="12">
    <source>
        <dbReference type="Proteomes" id="UP000800041"/>
    </source>
</evidence>
<comment type="subcellular location">
    <subcellularLocation>
        <location evidence="1">Cytoplasm</location>
        <location evidence="1">Cytoskeleton</location>
    </subcellularLocation>
</comment>
<dbReference type="PRINTS" id="PR00452">
    <property type="entry name" value="SH3DOMAIN"/>
</dbReference>
<dbReference type="SUPFAM" id="SSF50044">
    <property type="entry name" value="SH3-domain"/>
    <property type="match status" value="1"/>
</dbReference>
<keyword evidence="3" id="KW-0963">Cytoplasm</keyword>
<dbReference type="Proteomes" id="UP000800041">
    <property type="component" value="Unassembled WGS sequence"/>
</dbReference>
<evidence type="ECO:0000313" key="11">
    <source>
        <dbReference type="EMBL" id="KAF1987218.1"/>
    </source>
</evidence>
<evidence type="ECO:0000256" key="4">
    <source>
        <dbReference type="ARBA" id="ARBA00022553"/>
    </source>
</evidence>
<feature type="compositionally biased region" description="Polar residues" evidence="8">
    <location>
        <begin position="427"/>
        <end position="445"/>
    </location>
</feature>
<dbReference type="InterPro" id="IPR027267">
    <property type="entry name" value="AH/BAR_dom_sf"/>
</dbReference>
<feature type="domain" description="SH3" evidence="9">
    <location>
        <begin position="880"/>
        <end position="940"/>
    </location>
</feature>
<feature type="region of interest" description="Disordered" evidence="8">
    <location>
        <begin position="600"/>
        <end position="872"/>
    </location>
</feature>
<keyword evidence="5" id="KW-0206">Cytoskeleton</keyword>
<dbReference type="AlphaFoldDB" id="A0A6G1H2M2"/>
<feature type="compositionally biased region" description="Polar residues" evidence="8">
    <location>
        <begin position="652"/>
        <end position="674"/>
    </location>
</feature>
<dbReference type="PROSITE" id="PS51741">
    <property type="entry name" value="F_BAR"/>
    <property type="match status" value="1"/>
</dbReference>
<dbReference type="Pfam" id="PF14604">
    <property type="entry name" value="SH3_9"/>
    <property type="match status" value="1"/>
</dbReference>
<dbReference type="Pfam" id="PF00611">
    <property type="entry name" value="FCH"/>
    <property type="match status" value="1"/>
</dbReference>
<dbReference type="FunFam" id="1.20.1270.60:FF:000045">
    <property type="entry name" value="Cell division control protein"/>
    <property type="match status" value="1"/>
</dbReference>
<dbReference type="CDD" id="cd00174">
    <property type="entry name" value="SH3"/>
    <property type="match status" value="1"/>
</dbReference>
<dbReference type="InterPro" id="IPR031160">
    <property type="entry name" value="F_BAR_dom"/>
</dbReference>
<dbReference type="SMART" id="SM00055">
    <property type="entry name" value="FCH"/>
    <property type="match status" value="1"/>
</dbReference>
<dbReference type="SUPFAM" id="SSF103657">
    <property type="entry name" value="BAR/IMD domain-like"/>
    <property type="match status" value="1"/>
</dbReference>
<feature type="domain" description="F-BAR" evidence="10">
    <location>
        <begin position="13"/>
        <end position="266"/>
    </location>
</feature>
<evidence type="ECO:0000256" key="6">
    <source>
        <dbReference type="PROSITE-ProRule" id="PRU00192"/>
    </source>
</evidence>
<evidence type="ECO:0008006" key="13">
    <source>
        <dbReference type="Google" id="ProtNLM"/>
    </source>
</evidence>
<feature type="compositionally biased region" description="Polar residues" evidence="8">
    <location>
        <begin position="349"/>
        <end position="361"/>
    </location>
</feature>
<dbReference type="FunFam" id="2.30.30.40:FF:000164">
    <property type="entry name" value="Cell division control protein"/>
    <property type="match status" value="1"/>
</dbReference>
<feature type="compositionally biased region" description="Low complexity" evidence="8">
    <location>
        <begin position="369"/>
        <end position="382"/>
    </location>
</feature>
<keyword evidence="2 6" id="KW-0728">SH3 domain</keyword>
<feature type="compositionally biased region" description="Gly residues" evidence="8">
    <location>
        <begin position="825"/>
        <end position="840"/>
    </location>
</feature>
<protein>
    <recommendedName>
        <fullName evidence="13">Cell division control protein</fullName>
    </recommendedName>
</protein>
<dbReference type="GO" id="GO:0005543">
    <property type="term" value="F:phospholipid binding"/>
    <property type="evidence" value="ECO:0007669"/>
    <property type="project" value="TreeGrafter"/>
</dbReference>
<evidence type="ECO:0000259" key="9">
    <source>
        <dbReference type="PROSITE" id="PS50002"/>
    </source>
</evidence>
<feature type="region of interest" description="Disordered" evidence="8">
    <location>
        <begin position="318"/>
        <end position="545"/>
    </location>
</feature>